<reference evidence="2" key="1">
    <citation type="submission" date="2023-07" db="EMBL/GenBank/DDBJ databases">
        <title>Degradation of tert-butanol by M. austroafricanum TBA100.</title>
        <authorList>
            <person name="Helbich S."/>
            <person name="Vainshtein Y."/>
        </authorList>
    </citation>
    <scope>NUCLEOTIDE SEQUENCE</scope>
    <source>
        <strain evidence="2">TBA100</strain>
    </source>
</reference>
<accession>A0ABT8HCT1</accession>
<evidence type="ECO:0000256" key="1">
    <source>
        <dbReference type="SAM" id="Phobius"/>
    </source>
</evidence>
<feature type="transmembrane region" description="Helical" evidence="1">
    <location>
        <begin position="6"/>
        <end position="21"/>
    </location>
</feature>
<dbReference type="RefSeq" id="WP_011778967.1">
    <property type="nucleotide sequence ID" value="NZ_CP070380.1"/>
</dbReference>
<keyword evidence="3" id="KW-1185">Reference proteome</keyword>
<feature type="transmembrane region" description="Helical" evidence="1">
    <location>
        <begin position="63"/>
        <end position="83"/>
    </location>
</feature>
<name>A0ABT8HCT1_MYCAO</name>
<proteinExistence type="predicted"/>
<evidence type="ECO:0000313" key="3">
    <source>
        <dbReference type="Proteomes" id="UP001172687"/>
    </source>
</evidence>
<feature type="transmembrane region" description="Helical" evidence="1">
    <location>
        <begin position="33"/>
        <end position="51"/>
    </location>
</feature>
<keyword evidence="1" id="KW-1133">Transmembrane helix</keyword>
<keyword evidence="1" id="KW-0812">Transmembrane</keyword>
<comment type="caution">
    <text evidence="2">The sequence shown here is derived from an EMBL/GenBank/DDBJ whole genome shotgun (WGS) entry which is preliminary data.</text>
</comment>
<sequence>MLSTTAAIAVIVVLGAWHLHNRRHAGWQASADGRFYILCGYPLVAVAAYWLTTAPTATAWEWAMGNAWALAAVMSFVAGFTALNGVTAEHARAAVQMETIEPATGSIRF</sequence>
<evidence type="ECO:0000313" key="2">
    <source>
        <dbReference type="EMBL" id="MDN4518566.1"/>
    </source>
</evidence>
<dbReference type="EMBL" id="JAUHTC010000045">
    <property type="protein sequence ID" value="MDN4518566.1"/>
    <property type="molecule type" value="Genomic_DNA"/>
</dbReference>
<organism evidence="2 3">
    <name type="scientific">Mycolicibacterium austroafricanum</name>
    <name type="common">Mycobacterium austroafricanum</name>
    <dbReference type="NCBI Taxonomy" id="39687"/>
    <lineage>
        <taxon>Bacteria</taxon>
        <taxon>Bacillati</taxon>
        <taxon>Actinomycetota</taxon>
        <taxon>Actinomycetes</taxon>
        <taxon>Mycobacteriales</taxon>
        <taxon>Mycobacteriaceae</taxon>
        <taxon>Mycolicibacterium</taxon>
    </lineage>
</organism>
<dbReference type="Proteomes" id="UP001172687">
    <property type="component" value="Unassembled WGS sequence"/>
</dbReference>
<protein>
    <submittedName>
        <fullName evidence="2">Uncharacterized protein</fullName>
    </submittedName>
</protein>
<gene>
    <name evidence="2" type="ORF">QYF68_12140</name>
</gene>
<keyword evidence="1" id="KW-0472">Membrane</keyword>